<keyword evidence="3" id="KW-1185">Reference proteome</keyword>
<accession>A0A8H6CG61</accession>
<protein>
    <submittedName>
        <fullName evidence="2">Uncharacterized protein</fullName>
    </submittedName>
</protein>
<evidence type="ECO:0000313" key="2">
    <source>
        <dbReference type="EMBL" id="KAF6222788.1"/>
    </source>
</evidence>
<comment type="caution">
    <text evidence="2">The sequence shown here is derived from an EMBL/GenBank/DDBJ whole genome shotgun (WGS) entry which is preliminary data.</text>
</comment>
<feature type="region of interest" description="Disordered" evidence="1">
    <location>
        <begin position="542"/>
        <end position="585"/>
    </location>
</feature>
<organism evidence="2 3">
    <name type="scientific">Letharia lupina</name>
    <dbReference type="NCBI Taxonomy" id="560253"/>
    <lineage>
        <taxon>Eukaryota</taxon>
        <taxon>Fungi</taxon>
        <taxon>Dikarya</taxon>
        <taxon>Ascomycota</taxon>
        <taxon>Pezizomycotina</taxon>
        <taxon>Lecanoromycetes</taxon>
        <taxon>OSLEUM clade</taxon>
        <taxon>Lecanoromycetidae</taxon>
        <taxon>Lecanorales</taxon>
        <taxon>Lecanorineae</taxon>
        <taxon>Parmeliaceae</taxon>
        <taxon>Letharia</taxon>
    </lineage>
</organism>
<feature type="region of interest" description="Disordered" evidence="1">
    <location>
        <begin position="1"/>
        <end position="64"/>
    </location>
</feature>
<dbReference type="Proteomes" id="UP000593566">
    <property type="component" value="Unassembled WGS sequence"/>
</dbReference>
<feature type="region of interest" description="Disordered" evidence="1">
    <location>
        <begin position="713"/>
        <end position="789"/>
    </location>
</feature>
<feature type="region of interest" description="Disordered" evidence="1">
    <location>
        <begin position="334"/>
        <end position="360"/>
    </location>
</feature>
<name>A0A8H6CG61_9LECA</name>
<evidence type="ECO:0000256" key="1">
    <source>
        <dbReference type="SAM" id="MobiDB-lite"/>
    </source>
</evidence>
<dbReference type="RefSeq" id="XP_037152134.1">
    <property type="nucleotide sequence ID" value="XM_037291772.1"/>
</dbReference>
<gene>
    <name evidence="2" type="ORF">HO133_000836</name>
</gene>
<feature type="region of interest" description="Disordered" evidence="1">
    <location>
        <begin position="195"/>
        <end position="218"/>
    </location>
</feature>
<proteinExistence type="predicted"/>
<evidence type="ECO:0000313" key="3">
    <source>
        <dbReference type="Proteomes" id="UP000593566"/>
    </source>
</evidence>
<dbReference type="AlphaFoldDB" id="A0A8H6CG61"/>
<feature type="region of interest" description="Disordered" evidence="1">
    <location>
        <begin position="614"/>
        <end position="634"/>
    </location>
</feature>
<sequence length="789" mass="86051">MEPNKTHNPQPTQLRTPSKLSIMESASPSHGMTAANKDTVNNVEGNGNKLNTPPTSSAETFSPASLNKRGRLRVASLVDSRECPESKSAFVNRFHKRWLTWSRIASAGRGIGSPPAGFGAGLHNVPSPITTTTTQRQAPPMESTNADDIREPLPVTQLPGIAETLKDLAPSQTNQPLVALPGRPAQVTESVSVFPPAQSGLLNGDSQEKSPKKRKDPAPLLNIYDRRADQIGPSHRIPGVGHLGDLLTPPGWKLGDEPIDEAEAQNLFAASRLKAKKMLDEGMRETGHFSSTDHEEFCAEKNAQYQTQRTLDEYLLVERVKLYNFWQERKQKHFHQLHSQPQQHCHSEPKPETRPQPLQPPVQTSMIAYQRHQQSLVPASPHLYAPSPPLSGGTLNARINFMQQGLHIPQTPMSPTFLDPGLVPQTLEAVYNCYARNQVIIMNMNNENERFLTQWSARFHVPRPQNPVAPGVIPSLTGQRAAPFGSIHYGYMPQDLRPWTPSQARFEGMTELAVPTLQARPFPSVSNPSNLRQEYGRALSQTANRNGPFRHPDGDTNSPERKIQTINTPESKKRGRTPKADKKKNWYADEIAEANLPTSVISQAAMKAGMDFMTNEDRKQSPPKPKGRRGMPIIDPKKGFAVSADAAKALIARGAADARPRQGSLALKASANGSVAIAAPSTGVVAGYQAGFYPGAGAEVTSVPMLQRDEDTISAPNSAVSGPSSDTPDDPKDTNYGQKAQHKPATPRATVAPRKVASTADKKRKSTDAAPPAKKRTRHTVHGTANIES</sequence>
<dbReference type="EMBL" id="JACCJB010000011">
    <property type="protein sequence ID" value="KAF6222788.1"/>
    <property type="molecule type" value="Genomic_DNA"/>
</dbReference>
<reference evidence="2 3" key="1">
    <citation type="journal article" date="2020" name="Genomics">
        <title>Complete, high-quality genomes from long-read metagenomic sequencing of two wolf lichen thalli reveals enigmatic genome architecture.</title>
        <authorList>
            <person name="McKenzie S.K."/>
            <person name="Walston R.F."/>
            <person name="Allen J.L."/>
        </authorList>
    </citation>
    <scope>NUCLEOTIDE SEQUENCE [LARGE SCALE GENOMIC DNA]</scope>
    <source>
        <strain evidence="2">WasteWater1</strain>
    </source>
</reference>
<dbReference type="GeneID" id="59329254"/>
<feature type="compositionally biased region" description="Basic and acidic residues" evidence="1">
    <location>
        <begin position="550"/>
        <end position="563"/>
    </location>
</feature>